<reference evidence="1" key="1">
    <citation type="submission" date="2020-05" db="EMBL/GenBank/DDBJ databases">
        <title>WGS assembly of Panicum virgatum.</title>
        <authorList>
            <person name="Lovell J.T."/>
            <person name="Jenkins J."/>
            <person name="Shu S."/>
            <person name="Juenger T.E."/>
            <person name="Schmutz J."/>
        </authorList>
    </citation>
    <scope>NUCLEOTIDE SEQUENCE</scope>
    <source>
        <strain evidence="1">AP13</strain>
    </source>
</reference>
<dbReference type="Proteomes" id="UP000823388">
    <property type="component" value="Chromosome 5K"/>
</dbReference>
<accession>A0A8T0SAS6</accession>
<comment type="caution">
    <text evidence="1">The sequence shown here is derived from an EMBL/GenBank/DDBJ whole genome shotgun (WGS) entry which is preliminary data.</text>
</comment>
<name>A0A8T0SAS6_PANVG</name>
<sequence length="106" mass="12652">MVLCSYLHIHLLLPTPRRTEESIRFMQSSQGCRCIRHSRKRCSYQEQLIYLQRRIKFRSKEGIVSLRWHFKARLIRKEKGDGITHLRVGEKDELLTRGLNGKNNCQ</sequence>
<keyword evidence="2" id="KW-1185">Reference proteome</keyword>
<gene>
    <name evidence="1" type="ORF">PVAP13_5KG070135</name>
</gene>
<organism evidence="1 2">
    <name type="scientific">Panicum virgatum</name>
    <name type="common">Blackwell switchgrass</name>
    <dbReference type="NCBI Taxonomy" id="38727"/>
    <lineage>
        <taxon>Eukaryota</taxon>
        <taxon>Viridiplantae</taxon>
        <taxon>Streptophyta</taxon>
        <taxon>Embryophyta</taxon>
        <taxon>Tracheophyta</taxon>
        <taxon>Spermatophyta</taxon>
        <taxon>Magnoliopsida</taxon>
        <taxon>Liliopsida</taxon>
        <taxon>Poales</taxon>
        <taxon>Poaceae</taxon>
        <taxon>PACMAD clade</taxon>
        <taxon>Panicoideae</taxon>
        <taxon>Panicodae</taxon>
        <taxon>Paniceae</taxon>
        <taxon>Panicinae</taxon>
        <taxon>Panicum</taxon>
        <taxon>Panicum sect. Hiantes</taxon>
    </lineage>
</organism>
<proteinExistence type="predicted"/>
<protein>
    <submittedName>
        <fullName evidence="1">Uncharacterized protein</fullName>
    </submittedName>
</protein>
<evidence type="ECO:0000313" key="1">
    <source>
        <dbReference type="EMBL" id="KAG2595327.1"/>
    </source>
</evidence>
<dbReference type="AlphaFoldDB" id="A0A8T0SAS6"/>
<evidence type="ECO:0000313" key="2">
    <source>
        <dbReference type="Proteomes" id="UP000823388"/>
    </source>
</evidence>
<dbReference type="EMBL" id="CM029045">
    <property type="protein sequence ID" value="KAG2595327.1"/>
    <property type="molecule type" value="Genomic_DNA"/>
</dbReference>